<gene>
    <name evidence="1" type="ORF">Faunusvirus1_58</name>
</gene>
<reference evidence="1" key="1">
    <citation type="submission" date="2018-10" db="EMBL/GenBank/DDBJ databases">
        <title>Hidden diversity of soil giant viruses.</title>
        <authorList>
            <person name="Schulz F."/>
            <person name="Alteio L."/>
            <person name="Goudeau D."/>
            <person name="Ryan E.M."/>
            <person name="Malmstrom R.R."/>
            <person name="Blanchard J."/>
            <person name="Woyke T."/>
        </authorList>
    </citation>
    <scope>NUCLEOTIDE SEQUENCE</scope>
    <source>
        <strain evidence="1">FNV1</strain>
    </source>
</reference>
<evidence type="ECO:0000313" key="1">
    <source>
        <dbReference type="EMBL" id="AYV79038.1"/>
    </source>
</evidence>
<name>A0A3G4ZVV9_9VIRU</name>
<protein>
    <submittedName>
        <fullName evidence="1">Uncharacterized protein</fullName>
    </submittedName>
</protein>
<organism evidence="1">
    <name type="scientific">Faunusvirus sp</name>
    <dbReference type="NCBI Taxonomy" id="2487766"/>
    <lineage>
        <taxon>Viruses</taxon>
        <taxon>Varidnaviria</taxon>
        <taxon>Bamfordvirae</taxon>
        <taxon>Nucleocytoviricota</taxon>
        <taxon>Megaviricetes</taxon>
        <taxon>Imitervirales</taxon>
        <taxon>Mimiviridae</taxon>
    </lineage>
</organism>
<sequence length="64" mass="7011">MLASVGLLRQMFIIINVTASDTATIKNVLTINFWRFLGMPDLPASKSSLELENIINAVASYIAI</sequence>
<dbReference type="EMBL" id="MK072132">
    <property type="protein sequence ID" value="AYV79038.1"/>
    <property type="molecule type" value="Genomic_DNA"/>
</dbReference>
<accession>A0A3G4ZVV9</accession>
<proteinExistence type="predicted"/>